<accession>A0ABS9TDR4</accession>
<keyword evidence="4" id="KW-1015">Disulfide bond</keyword>
<dbReference type="PANTHER" id="PTHR42852">
    <property type="entry name" value="THIOL:DISULFIDE INTERCHANGE PROTEIN DSBE"/>
    <property type="match status" value="1"/>
</dbReference>
<dbReference type="RefSeq" id="WP_241036702.1">
    <property type="nucleotide sequence ID" value="NZ_BAAAJF010000039.1"/>
</dbReference>
<dbReference type="InterPro" id="IPR050553">
    <property type="entry name" value="Thioredoxin_ResA/DsbE_sf"/>
</dbReference>
<evidence type="ECO:0000313" key="7">
    <source>
        <dbReference type="EMBL" id="MCH6166681.1"/>
    </source>
</evidence>
<protein>
    <submittedName>
        <fullName evidence="7">TlpA family protein disulfide reductase</fullName>
    </submittedName>
</protein>
<dbReference type="Proteomes" id="UP001299970">
    <property type="component" value="Unassembled WGS sequence"/>
</dbReference>
<dbReference type="Gene3D" id="3.40.30.10">
    <property type="entry name" value="Glutaredoxin"/>
    <property type="match status" value="1"/>
</dbReference>
<keyword evidence="3" id="KW-0735">Signal-anchor</keyword>
<feature type="domain" description="Thioredoxin" evidence="6">
    <location>
        <begin position="76"/>
        <end position="217"/>
    </location>
</feature>
<evidence type="ECO:0000256" key="4">
    <source>
        <dbReference type="ARBA" id="ARBA00023157"/>
    </source>
</evidence>
<dbReference type="EMBL" id="JAKXMK010000010">
    <property type="protein sequence ID" value="MCH6166681.1"/>
    <property type="molecule type" value="Genomic_DNA"/>
</dbReference>
<evidence type="ECO:0000256" key="2">
    <source>
        <dbReference type="ARBA" id="ARBA00022748"/>
    </source>
</evidence>
<dbReference type="PROSITE" id="PS00194">
    <property type="entry name" value="THIOREDOXIN_1"/>
    <property type="match status" value="1"/>
</dbReference>
<evidence type="ECO:0000256" key="3">
    <source>
        <dbReference type="ARBA" id="ARBA00022968"/>
    </source>
</evidence>
<reference evidence="7 8" key="1">
    <citation type="submission" date="2022-03" db="EMBL/GenBank/DDBJ databases">
        <title>Pseudonocardia alaer sp. nov., a novel actinomycete isolated from reed forest soil.</title>
        <authorList>
            <person name="Wang L."/>
        </authorList>
    </citation>
    <scope>NUCLEOTIDE SEQUENCE [LARGE SCALE GENOMIC DNA]</scope>
    <source>
        <strain evidence="7 8">Y-16303</strain>
    </source>
</reference>
<keyword evidence="3" id="KW-0812">Transmembrane</keyword>
<dbReference type="InterPro" id="IPR036249">
    <property type="entry name" value="Thioredoxin-like_sf"/>
</dbReference>
<dbReference type="InterPro" id="IPR013766">
    <property type="entry name" value="Thioredoxin_domain"/>
</dbReference>
<dbReference type="InterPro" id="IPR000866">
    <property type="entry name" value="AhpC/TSA"/>
</dbReference>
<comment type="caution">
    <text evidence="7">The sequence shown here is derived from an EMBL/GenBank/DDBJ whole genome shotgun (WGS) entry which is preliminary data.</text>
</comment>
<comment type="subcellular location">
    <subcellularLocation>
        <location evidence="1">Cell envelope</location>
    </subcellularLocation>
</comment>
<dbReference type="Pfam" id="PF00578">
    <property type="entry name" value="AhpC-TSA"/>
    <property type="match status" value="1"/>
</dbReference>
<evidence type="ECO:0000259" key="6">
    <source>
        <dbReference type="PROSITE" id="PS51352"/>
    </source>
</evidence>
<gene>
    <name evidence="7" type="ORF">MMF94_13410</name>
</gene>
<name>A0ABS9TDR4_9PSEU</name>
<keyword evidence="2" id="KW-0201">Cytochrome c-type biogenesis</keyword>
<evidence type="ECO:0000313" key="8">
    <source>
        <dbReference type="Proteomes" id="UP001299970"/>
    </source>
</evidence>
<dbReference type="SUPFAM" id="SSF52833">
    <property type="entry name" value="Thioredoxin-like"/>
    <property type="match status" value="1"/>
</dbReference>
<keyword evidence="5" id="KW-0676">Redox-active center</keyword>
<evidence type="ECO:0000256" key="5">
    <source>
        <dbReference type="ARBA" id="ARBA00023284"/>
    </source>
</evidence>
<proteinExistence type="predicted"/>
<sequence length="220" mass="22418">MSREQLKVRRSELVTTLVVVLLAAGAVFALWPRSASEPSTAREAPTAPQPVSVPDSELAPLRAAARIEPCPSGSGAPAAGPLAGVTVPCLGAPGHVDVGAALAGRPALINVWASWCGPCRAELPALAEYAARPGAVPVLGIDERDDPRAALALLRDTEVTLPSVTDPDGALRGALGIPPALPVSYVVRADGSVVRVDPPIPFRSADEVAAAVDRLSKGSS</sequence>
<dbReference type="InterPro" id="IPR017937">
    <property type="entry name" value="Thioredoxin_CS"/>
</dbReference>
<evidence type="ECO:0000256" key="1">
    <source>
        <dbReference type="ARBA" id="ARBA00004196"/>
    </source>
</evidence>
<organism evidence="7 8">
    <name type="scientific">Pseudonocardia alaniniphila</name>
    <dbReference type="NCBI Taxonomy" id="75291"/>
    <lineage>
        <taxon>Bacteria</taxon>
        <taxon>Bacillati</taxon>
        <taxon>Actinomycetota</taxon>
        <taxon>Actinomycetes</taxon>
        <taxon>Pseudonocardiales</taxon>
        <taxon>Pseudonocardiaceae</taxon>
        <taxon>Pseudonocardia</taxon>
    </lineage>
</organism>
<dbReference type="CDD" id="cd02966">
    <property type="entry name" value="TlpA_like_family"/>
    <property type="match status" value="1"/>
</dbReference>
<dbReference type="PROSITE" id="PS51352">
    <property type="entry name" value="THIOREDOXIN_2"/>
    <property type="match status" value="1"/>
</dbReference>
<dbReference type="PANTHER" id="PTHR42852:SF6">
    <property type="entry name" value="THIOL:DISULFIDE INTERCHANGE PROTEIN DSBE"/>
    <property type="match status" value="1"/>
</dbReference>
<keyword evidence="8" id="KW-1185">Reference proteome</keyword>